<keyword evidence="1" id="KW-0472">Membrane</keyword>
<evidence type="ECO:0000313" key="4">
    <source>
        <dbReference type="EMBL" id="MCR9014981.1"/>
    </source>
</evidence>
<dbReference type="InterPro" id="IPR032508">
    <property type="entry name" value="FecR_C"/>
</dbReference>
<dbReference type="PANTHER" id="PTHR30273:SF2">
    <property type="entry name" value="PROTEIN FECR"/>
    <property type="match status" value="1"/>
</dbReference>
<dbReference type="Gene3D" id="2.60.120.1440">
    <property type="match status" value="1"/>
</dbReference>
<evidence type="ECO:0000256" key="1">
    <source>
        <dbReference type="SAM" id="Phobius"/>
    </source>
</evidence>
<evidence type="ECO:0000313" key="5">
    <source>
        <dbReference type="Proteomes" id="UP001142175"/>
    </source>
</evidence>
<accession>A0A9X2P397</accession>
<dbReference type="PANTHER" id="PTHR30273">
    <property type="entry name" value="PERIPLASMIC SIGNAL SENSOR AND SIGMA FACTOR ACTIVATOR FECR-RELATED"/>
    <property type="match status" value="1"/>
</dbReference>
<sequence>MEKFDKIIKDKLQSYPTEEKPNDNAVSNMMDMLDQALPLDSKTRILNPLADNKKPIHIVYKIAASLTLIVISLYALIAFNEVTVEVGKMAFEKVELPDRSIVHMNADSRIAYNKFLWNFSRKVTFEGEGFFEIQKGEKFEIYSTLGTTQILGTSFNIYSRPGKYEVECLSGKVAVTSNATQKKVELLPGDGVVLNQSDLQSYSLSTPTSPTWLKGEFYFEEENVEDVISELERQFDLEISFPEELKNQKYTGYFDNKDLDKALKLVCEPLGLQYVRNGNSLEFTFTK</sequence>
<reference evidence="4" key="1">
    <citation type="submission" date="2022-08" db="EMBL/GenBank/DDBJ databases">
        <authorList>
            <person name="Zhang D."/>
        </authorList>
    </citation>
    <scope>NUCLEOTIDE SEQUENCE</scope>
    <source>
        <strain evidence="4">XJ19-11</strain>
    </source>
</reference>
<dbReference type="InterPro" id="IPR006860">
    <property type="entry name" value="FecR"/>
</dbReference>
<dbReference type="Pfam" id="PF04773">
    <property type="entry name" value="FecR"/>
    <property type="match status" value="1"/>
</dbReference>
<dbReference type="Pfam" id="PF16344">
    <property type="entry name" value="FecR_C"/>
    <property type="match status" value="1"/>
</dbReference>
<feature type="transmembrane region" description="Helical" evidence="1">
    <location>
        <begin position="58"/>
        <end position="79"/>
    </location>
</feature>
<dbReference type="PIRSF" id="PIRSF018266">
    <property type="entry name" value="FecR"/>
    <property type="match status" value="1"/>
</dbReference>
<dbReference type="Gene3D" id="3.55.50.30">
    <property type="match status" value="1"/>
</dbReference>
<dbReference type="RefSeq" id="WP_258422846.1">
    <property type="nucleotide sequence ID" value="NZ_JANSUY010000004.1"/>
</dbReference>
<feature type="domain" description="Protein FecR C-terminal" evidence="3">
    <location>
        <begin position="216"/>
        <end position="280"/>
    </location>
</feature>
<feature type="domain" description="FecR protein" evidence="2">
    <location>
        <begin position="83"/>
        <end position="173"/>
    </location>
</feature>
<organism evidence="4 5">
    <name type="scientific">Aquiflexum gelatinilyticum</name>
    <dbReference type="NCBI Taxonomy" id="2961943"/>
    <lineage>
        <taxon>Bacteria</taxon>
        <taxon>Pseudomonadati</taxon>
        <taxon>Bacteroidota</taxon>
        <taxon>Cytophagia</taxon>
        <taxon>Cytophagales</taxon>
        <taxon>Cyclobacteriaceae</taxon>
        <taxon>Aquiflexum</taxon>
    </lineage>
</organism>
<dbReference type="Proteomes" id="UP001142175">
    <property type="component" value="Unassembled WGS sequence"/>
</dbReference>
<dbReference type="GO" id="GO:0016989">
    <property type="term" value="F:sigma factor antagonist activity"/>
    <property type="evidence" value="ECO:0007669"/>
    <property type="project" value="TreeGrafter"/>
</dbReference>
<evidence type="ECO:0000259" key="3">
    <source>
        <dbReference type="Pfam" id="PF16344"/>
    </source>
</evidence>
<dbReference type="AlphaFoldDB" id="A0A9X2P397"/>
<protein>
    <submittedName>
        <fullName evidence="4">FecR family protein</fullName>
    </submittedName>
</protein>
<proteinExistence type="predicted"/>
<dbReference type="EMBL" id="JANSUY010000004">
    <property type="protein sequence ID" value="MCR9014981.1"/>
    <property type="molecule type" value="Genomic_DNA"/>
</dbReference>
<name>A0A9X2P397_9BACT</name>
<evidence type="ECO:0000259" key="2">
    <source>
        <dbReference type="Pfam" id="PF04773"/>
    </source>
</evidence>
<keyword evidence="1" id="KW-1133">Transmembrane helix</keyword>
<dbReference type="InterPro" id="IPR012373">
    <property type="entry name" value="Ferrdict_sens_TM"/>
</dbReference>
<comment type="caution">
    <text evidence="4">The sequence shown here is derived from an EMBL/GenBank/DDBJ whole genome shotgun (WGS) entry which is preliminary data.</text>
</comment>
<keyword evidence="5" id="KW-1185">Reference proteome</keyword>
<gene>
    <name evidence="4" type="ORF">NU887_08035</name>
</gene>
<keyword evidence="1" id="KW-0812">Transmembrane</keyword>